<reference evidence="2 3" key="1">
    <citation type="submission" date="2015-01" db="EMBL/GenBank/DDBJ databases">
        <title>Evolution of Trichinella species and genotypes.</title>
        <authorList>
            <person name="Korhonen P.K."/>
            <person name="Edoardo P."/>
            <person name="Giuseppe L.R."/>
            <person name="Gasser R.B."/>
        </authorList>
    </citation>
    <scope>NUCLEOTIDE SEQUENCE [LARGE SCALE GENOMIC DNA]</scope>
    <source>
        <strain evidence="2">ISS141</strain>
    </source>
</reference>
<name>A0A0V0XE68_TRIPS</name>
<evidence type="ECO:0000259" key="1">
    <source>
        <dbReference type="Pfam" id="PF23055"/>
    </source>
</evidence>
<dbReference type="InterPro" id="IPR055469">
    <property type="entry name" value="DUF7041"/>
</dbReference>
<accession>A0A0V0XE68</accession>
<feature type="domain" description="DUF7041" evidence="1">
    <location>
        <begin position="26"/>
        <end position="107"/>
    </location>
</feature>
<organism evidence="2 3">
    <name type="scientific">Trichinella pseudospiralis</name>
    <name type="common">Parasitic roundworm</name>
    <dbReference type="NCBI Taxonomy" id="6337"/>
    <lineage>
        <taxon>Eukaryota</taxon>
        <taxon>Metazoa</taxon>
        <taxon>Ecdysozoa</taxon>
        <taxon>Nematoda</taxon>
        <taxon>Enoplea</taxon>
        <taxon>Dorylaimia</taxon>
        <taxon>Trichinellida</taxon>
        <taxon>Trichinellidae</taxon>
        <taxon>Trichinella</taxon>
    </lineage>
</organism>
<dbReference type="Pfam" id="PF23055">
    <property type="entry name" value="DUF7041"/>
    <property type="match status" value="1"/>
</dbReference>
<gene>
    <name evidence="2" type="ORF">T4E_1089</name>
</gene>
<feature type="non-terminal residue" evidence="2">
    <location>
        <position position="1"/>
    </location>
</feature>
<evidence type="ECO:0000313" key="3">
    <source>
        <dbReference type="Proteomes" id="UP000054815"/>
    </source>
</evidence>
<proteinExistence type="predicted"/>
<dbReference type="PANTHER" id="PTHR33327">
    <property type="entry name" value="ENDONUCLEASE"/>
    <property type="match status" value="1"/>
</dbReference>
<protein>
    <recommendedName>
        <fullName evidence="1">DUF7041 domain-containing protein</fullName>
    </recommendedName>
</protein>
<dbReference type="Proteomes" id="UP000054815">
    <property type="component" value="Unassembled WGS sequence"/>
</dbReference>
<sequence>LFQLLNLQLHYNIQLAVDITVLLIKLPPSWPHSPRLWFAQAEAQFSLRHVSTSLTKYYYVIASLPDSVPPDVDDLLEPAGDAPYETLKRRLLERYSKSDDDRFNALMNSALAGDTNPSQLLQTMHRNCGKDLDPNTCFFKKLFLQRLPLNIQMILRTNTYANTEETANKADELTALSNNGSICTVKKENGDKALTLQERIEDIE</sequence>
<comment type="caution">
    <text evidence="2">The sequence shown here is derived from an EMBL/GenBank/DDBJ whole genome shotgun (WGS) entry which is preliminary data.</text>
</comment>
<dbReference type="AlphaFoldDB" id="A0A0V0XE68"/>
<feature type="non-terminal residue" evidence="2">
    <location>
        <position position="204"/>
    </location>
</feature>
<evidence type="ECO:0000313" key="2">
    <source>
        <dbReference type="EMBL" id="KRX86301.1"/>
    </source>
</evidence>
<dbReference type="EMBL" id="JYDU01000403">
    <property type="protein sequence ID" value="KRX86301.1"/>
    <property type="molecule type" value="Genomic_DNA"/>
</dbReference>
<dbReference type="PANTHER" id="PTHR33327:SF3">
    <property type="entry name" value="RNA-DIRECTED DNA POLYMERASE"/>
    <property type="match status" value="1"/>
</dbReference>